<name>A0A0N8NTJ3_9CLOT</name>
<evidence type="ECO:0000256" key="5">
    <source>
        <dbReference type="ARBA" id="ARBA00022692"/>
    </source>
</evidence>
<reference evidence="11 12" key="1">
    <citation type="submission" date="2015-09" db="EMBL/GenBank/DDBJ databases">
        <title>Genome sequence of Oxobacter pfennigii DSM 3222.</title>
        <authorList>
            <person name="Poehlein A."/>
            <person name="Bengelsdorf F.R."/>
            <person name="Schiel-Bengelsdorf B."/>
            <person name="Duerre P."/>
            <person name="Daniel R."/>
        </authorList>
    </citation>
    <scope>NUCLEOTIDE SEQUENCE [LARGE SCALE GENOMIC DNA]</scope>
    <source>
        <strain evidence="11 12">DSM 3222</strain>
    </source>
</reference>
<evidence type="ECO:0000313" key="12">
    <source>
        <dbReference type="Proteomes" id="UP000050326"/>
    </source>
</evidence>
<comment type="subcellular location">
    <subcellularLocation>
        <location evidence="1">Cell membrane</location>
        <topology evidence="1">Single-pass membrane protein</topology>
    </subcellularLocation>
</comment>
<dbReference type="PANTHER" id="PTHR33909">
    <property type="entry name" value="SEC TRANSLOCON ACCESSORY COMPLEX SUBUNIT YAJC"/>
    <property type="match status" value="1"/>
</dbReference>
<dbReference type="Proteomes" id="UP000050326">
    <property type="component" value="Unassembled WGS sequence"/>
</dbReference>
<protein>
    <submittedName>
        <fullName evidence="11">Preprotein translocase subunit YajC</fullName>
    </submittedName>
</protein>
<accession>A0A0N8NTJ3</accession>
<dbReference type="AlphaFoldDB" id="A0A0N8NTJ3"/>
<evidence type="ECO:0000256" key="1">
    <source>
        <dbReference type="ARBA" id="ARBA00004162"/>
    </source>
</evidence>
<dbReference type="EMBL" id="LKET01000028">
    <property type="protein sequence ID" value="KPU44992.1"/>
    <property type="molecule type" value="Genomic_DNA"/>
</dbReference>
<dbReference type="STRING" id="36849.OXPF_14700"/>
<sequence length="95" mass="11021">MDQFLTQLLPWLVVMVIFYLLMIMPEQRKQKKFKSMIESLKVGDEVLTRSGIYGKIVNLQDDYFILESGAEKTRLKMTRGAIANLVNPTIEPEKK</sequence>
<keyword evidence="12" id="KW-1185">Reference proteome</keyword>
<keyword evidence="6" id="KW-0653">Protein transport</keyword>
<dbReference type="RefSeq" id="WP_054874539.1">
    <property type="nucleotide sequence ID" value="NZ_LKET01000028.1"/>
</dbReference>
<organism evidence="11 12">
    <name type="scientific">Oxobacter pfennigii</name>
    <dbReference type="NCBI Taxonomy" id="36849"/>
    <lineage>
        <taxon>Bacteria</taxon>
        <taxon>Bacillati</taxon>
        <taxon>Bacillota</taxon>
        <taxon>Clostridia</taxon>
        <taxon>Eubacteriales</taxon>
        <taxon>Clostridiaceae</taxon>
        <taxon>Oxobacter</taxon>
    </lineage>
</organism>
<keyword evidence="3" id="KW-0813">Transport</keyword>
<keyword evidence="9 10" id="KW-0472">Membrane</keyword>
<evidence type="ECO:0000256" key="7">
    <source>
        <dbReference type="ARBA" id="ARBA00022989"/>
    </source>
</evidence>
<evidence type="ECO:0000256" key="6">
    <source>
        <dbReference type="ARBA" id="ARBA00022927"/>
    </source>
</evidence>
<comment type="similarity">
    <text evidence="2">Belongs to the YajC family.</text>
</comment>
<keyword evidence="5 10" id="KW-0812">Transmembrane</keyword>
<evidence type="ECO:0000256" key="4">
    <source>
        <dbReference type="ARBA" id="ARBA00022475"/>
    </source>
</evidence>
<evidence type="ECO:0000313" key="11">
    <source>
        <dbReference type="EMBL" id="KPU44992.1"/>
    </source>
</evidence>
<evidence type="ECO:0000256" key="3">
    <source>
        <dbReference type="ARBA" id="ARBA00022448"/>
    </source>
</evidence>
<evidence type="ECO:0000256" key="2">
    <source>
        <dbReference type="ARBA" id="ARBA00006742"/>
    </source>
</evidence>
<evidence type="ECO:0000256" key="9">
    <source>
        <dbReference type="ARBA" id="ARBA00023136"/>
    </source>
</evidence>
<dbReference type="NCBIfam" id="TIGR00739">
    <property type="entry name" value="yajC"/>
    <property type="match status" value="1"/>
</dbReference>
<keyword evidence="7 10" id="KW-1133">Transmembrane helix</keyword>
<dbReference type="OrthoDB" id="9800132at2"/>
<dbReference type="PANTHER" id="PTHR33909:SF1">
    <property type="entry name" value="SEC TRANSLOCON ACCESSORY COMPLEX SUBUNIT YAJC"/>
    <property type="match status" value="1"/>
</dbReference>
<keyword evidence="4" id="KW-1003">Cell membrane</keyword>
<evidence type="ECO:0000256" key="8">
    <source>
        <dbReference type="ARBA" id="ARBA00023010"/>
    </source>
</evidence>
<comment type="caution">
    <text evidence="11">The sequence shown here is derived from an EMBL/GenBank/DDBJ whole genome shotgun (WGS) entry which is preliminary data.</text>
</comment>
<dbReference type="InterPro" id="IPR003849">
    <property type="entry name" value="Preprotein_translocase_YajC"/>
</dbReference>
<feature type="transmembrane region" description="Helical" evidence="10">
    <location>
        <begin position="6"/>
        <end position="24"/>
    </location>
</feature>
<dbReference type="Pfam" id="PF02699">
    <property type="entry name" value="YajC"/>
    <property type="match status" value="1"/>
</dbReference>
<dbReference type="GO" id="GO:0005886">
    <property type="term" value="C:plasma membrane"/>
    <property type="evidence" value="ECO:0007669"/>
    <property type="project" value="UniProtKB-SubCell"/>
</dbReference>
<keyword evidence="8" id="KW-0811">Translocation</keyword>
<dbReference type="PRINTS" id="PR01853">
    <property type="entry name" value="YAJCTRNLCASE"/>
</dbReference>
<evidence type="ECO:0000256" key="10">
    <source>
        <dbReference type="SAM" id="Phobius"/>
    </source>
</evidence>
<gene>
    <name evidence="11" type="ORF">OXPF_14700</name>
</gene>
<dbReference type="GO" id="GO:0015031">
    <property type="term" value="P:protein transport"/>
    <property type="evidence" value="ECO:0007669"/>
    <property type="project" value="UniProtKB-KW"/>
</dbReference>
<proteinExistence type="inferred from homology"/>
<dbReference type="SMART" id="SM01323">
    <property type="entry name" value="YajC"/>
    <property type="match status" value="1"/>
</dbReference>